<dbReference type="SUPFAM" id="SSF69572">
    <property type="entry name" value="Activating enzymes of the ubiquitin-like proteins"/>
    <property type="match status" value="1"/>
</dbReference>
<keyword evidence="2" id="KW-1185">Reference proteome</keyword>
<dbReference type="RefSeq" id="WP_211534100.1">
    <property type="nucleotide sequence ID" value="NZ_CP058560.1"/>
</dbReference>
<proteinExistence type="predicted"/>
<dbReference type="InterPro" id="IPR012028">
    <property type="entry name" value="UCP006529_dinclt"/>
</dbReference>
<organism evidence="1 2">
    <name type="scientific">Methanobacterium alkalithermotolerans</name>
    <dbReference type="NCBI Taxonomy" id="2731220"/>
    <lineage>
        <taxon>Archaea</taxon>
        <taxon>Methanobacteriati</taxon>
        <taxon>Methanobacteriota</taxon>
        <taxon>Methanomada group</taxon>
        <taxon>Methanobacteria</taxon>
        <taxon>Methanobacteriales</taxon>
        <taxon>Methanobacteriaceae</taxon>
        <taxon>Methanobacterium</taxon>
    </lineage>
</organism>
<dbReference type="Proteomes" id="UP000681041">
    <property type="component" value="Chromosome"/>
</dbReference>
<evidence type="ECO:0000313" key="2">
    <source>
        <dbReference type="Proteomes" id="UP000681041"/>
    </source>
</evidence>
<accession>A0A8T8K7R6</accession>
<reference evidence="1" key="1">
    <citation type="submission" date="2020-07" db="EMBL/GenBank/DDBJ databases">
        <title>Methanobacterium. sp. MethCan genome.</title>
        <authorList>
            <person name="Postec A."/>
            <person name="Quemeneur M."/>
        </authorList>
    </citation>
    <scope>NUCLEOTIDE SEQUENCE</scope>
    <source>
        <strain evidence="1">MethCAN</strain>
    </source>
</reference>
<dbReference type="InterPro" id="IPR035985">
    <property type="entry name" value="Ubiquitin-activating_enz"/>
</dbReference>
<dbReference type="AlphaFoldDB" id="A0A8T8K7R6"/>
<dbReference type="OrthoDB" id="63188at2157"/>
<dbReference type="PIRSF" id="PIRSF006529">
    <property type="entry name" value="UCP006529_dinclt"/>
    <property type="match status" value="1"/>
</dbReference>
<gene>
    <name evidence="1" type="ORF">HYG87_04890</name>
</gene>
<dbReference type="GO" id="GO:0008641">
    <property type="term" value="F:ubiquitin-like modifier activating enzyme activity"/>
    <property type="evidence" value="ECO:0007669"/>
    <property type="project" value="InterPro"/>
</dbReference>
<evidence type="ECO:0008006" key="3">
    <source>
        <dbReference type="Google" id="ProtNLM"/>
    </source>
</evidence>
<sequence length="219" mass="24280">MSNIIEMENKKVALGEVSLVGLGRLGLRTALNLMQVHRGGPQTIYALDGQKVSIDDLIFRMYGAELGEYKVEFLKRLAGNRFNKQIIPLSKNITRDNLDLIKGDVVCVEIAGGDTLKTTTNIIKRAHDIGAFTISTCGVFGIGGENIICQDISKMDEDHPIVGFLKKEGIIKNHVLVGTGKLIRDWEPVTPYMLDQISQVMTTEILKLLKKKNDIKKSD</sequence>
<dbReference type="GeneID" id="64820077"/>
<dbReference type="Gene3D" id="3.40.50.720">
    <property type="entry name" value="NAD(P)-binding Rossmann-like Domain"/>
    <property type="match status" value="1"/>
</dbReference>
<dbReference type="EMBL" id="CP058560">
    <property type="protein sequence ID" value="QUH23153.1"/>
    <property type="molecule type" value="Genomic_DNA"/>
</dbReference>
<dbReference type="KEGG" id="meme:HYG87_04890"/>
<evidence type="ECO:0000313" key="1">
    <source>
        <dbReference type="EMBL" id="QUH23153.1"/>
    </source>
</evidence>
<protein>
    <recommendedName>
        <fullName evidence="3">THIF-type NAD/FAD binding fold domain-containing protein</fullName>
    </recommendedName>
</protein>
<name>A0A8T8K7R6_9EURY</name>